<dbReference type="PANTHER" id="PTHR10656:SF42">
    <property type="entry name" value="CYCLIC GMP-AMP SYNTHASE-LIKE PROTEIN-RELATED"/>
    <property type="match status" value="1"/>
</dbReference>
<evidence type="ECO:0000313" key="4">
    <source>
        <dbReference type="Proteomes" id="UP000683360"/>
    </source>
</evidence>
<comment type="caution">
    <text evidence="3">The sequence shown here is derived from an EMBL/GenBank/DDBJ whole genome shotgun (WGS) entry which is preliminary data.</text>
</comment>
<evidence type="ECO:0000259" key="2">
    <source>
        <dbReference type="Pfam" id="PF20266"/>
    </source>
</evidence>
<dbReference type="OrthoDB" id="6158026at2759"/>
<dbReference type="PANTHER" id="PTHR10656">
    <property type="entry name" value="CELL FATE DETERMINING PROTEIN MAB21-RELATED"/>
    <property type="match status" value="1"/>
</dbReference>
<dbReference type="Pfam" id="PF20266">
    <property type="entry name" value="Mab-21_C"/>
    <property type="match status" value="1"/>
</dbReference>
<evidence type="ECO:0000313" key="3">
    <source>
        <dbReference type="EMBL" id="CAG2243543.1"/>
    </source>
</evidence>
<evidence type="ECO:0000256" key="1">
    <source>
        <dbReference type="ARBA" id="ARBA00008307"/>
    </source>
</evidence>
<dbReference type="Gene3D" id="1.10.1410.40">
    <property type="match status" value="1"/>
</dbReference>
<dbReference type="AlphaFoldDB" id="A0A8S3UIA3"/>
<protein>
    <recommendedName>
        <fullName evidence="2">Mab-21-like HhH/H2TH-like domain-containing protein</fullName>
    </recommendedName>
</protein>
<gene>
    <name evidence="3" type="ORF">MEDL_55647</name>
</gene>
<name>A0A8S3UIA3_MYTED</name>
<proteinExistence type="inferred from homology"/>
<reference evidence="3" key="1">
    <citation type="submission" date="2021-03" db="EMBL/GenBank/DDBJ databases">
        <authorList>
            <person name="Bekaert M."/>
        </authorList>
    </citation>
    <scope>NUCLEOTIDE SEQUENCE</scope>
</reference>
<accession>A0A8S3UIA3</accession>
<comment type="similarity">
    <text evidence="1">Belongs to the mab-21 family.</text>
</comment>
<organism evidence="3 4">
    <name type="scientific">Mytilus edulis</name>
    <name type="common">Blue mussel</name>
    <dbReference type="NCBI Taxonomy" id="6550"/>
    <lineage>
        <taxon>Eukaryota</taxon>
        <taxon>Metazoa</taxon>
        <taxon>Spiralia</taxon>
        <taxon>Lophotrochozoa</taxon>
        <taxon>Mollusca</taxon>
        <taxon>Bivalvia</taxon>
        <taxon>Autobranchia</taxon>
        <taxon>Pteriomorphia</taxon>
        <taxon>Mytilida</taxon>
        <taxon>Mytiloidea</taxon>
        <taxon>Mytilidae</taxon>
        <taxon>Mytilinae</taxon>
        <taxon>Mytilus</taxon>
    </lineage>
</organism>
<dbReference type="EMBL" id="CAJPWZ010002704">
    <property type="protein sequence ID" value="CAG2243543.1"/>
    <property type="molecule type" value="Genomic_DNA"/>
</dbReference>
<feature type="domain" description="Mab-21-like HhH/H2TH-like" evidence="2">
    <location>
        <begin position="47"/>
        <end position="136"/>
    </location>
</feature>
<dbReference type="InterPro" id="IPR046906">
    <property type="entry name" value="Mab-21_HhH/H2TH-like"/>
</dbReference>
<dbReference type="Proteomes" id="UP000683360">
    <property type="component" value="Unassembled WGS sequence"/>
</dbReference>
<keyword evidence="4" id="KW-1185">Reference proteome</keyword>
<sequence>MIEELRLLGFFVVRKGHPFSSEVDLEWRISFSLQERKLICNLTDIQHKCYIVLKMINRDIINLDCITSYHWKTCLFYVIEENNMDIWTKKRLFHCVNVCIKQMLLWVENEFCPNYFIPEENLFDGRINSDLKSMSKSRLIKLLKDRFESLRFINTSKIYDYVKSRGSVEKFQRLQSKSKIEYQKAVYLEYEKMNSVTLCYFNSKIETFYKQAKGNTCQFIKYVWKELHNIQHINTITEHTPEETKHSLSLLIPHIHVCLASNIASMAIQHPNPKVLDFLLLGTISYFMNGGLIGQLKLISVLYAIDLYKDCEWFLNNLDDEYVKYNPSFCGCIH</sequence>